<gene>
    <name evidence="1" type="ORF">DACRYDRAFT_92463</name>
</gene>
<accession>M5G8C5</accession>
<sequence length="122" mass="14167">MKPGPQWCQCAEYYLVAYLMWLSKHPEQATFLHGKDLIVNIVDNQGLDDIWTELRKGRHDRTCDDFGSFFATQFRRASTTMGLCYQSNVMFSFAAEQLRHAGIDLTILECQWDASQERLQNP</sequence>
<name>M5G8C5_DACPD</name>
<reference evidence="1 2" key="1">
    <citation type="journal article" date="2012" name="Science">
        <title>The Paleozoic origin of enzymatic lignin decomposition reconstructed from 31 fungal genomes.</title>
        <authorList>
            <person name="Floudas D."/>
            <person name="Binder M."/>
            <person name="Riley R."/>
            <person name="Barry K."/>
            <person name="Blanchette R.A."/>
            <person name="Henrissat B."/>
            <person name="Martinez A.T."/>
            <person name="Otillar R."/>
            <person name="Spatafora J.W."/>
            <person name="Yadav J.S."/>
            <person name="Aerts A."/>
            <person name="Benoit I."/>
            <person name="Boyd A."/>
            <person name="Carlson A."/>
            <person name="Copeland A."/>
            <person name="Coutinho P.M."/>
            <person name="de Vries R.P."/>
            <person name="Ferreira P."/>
            <person name="Findley K."/>
            <person name="Foster B."/>
            <person name="Gaskell J."/>
            <person name="Glotzer D."/>
            <person name="Gorecki P."/>
            <person name="Heitman J."/>
            <person name="Hesse C."/>
            <person name="Hori C."/>
            <person name="Igarashi K."/>
            <person name="Jurgens J.A."/>
            <person name="Kallen N."/>
            <person name="Kersten P."/>
            <person name="Kohler A."/>
            <person name="Kuees U."/>
            <person name="Kumar T.K.A."/>
            <person name="Kuo A."/>
            <person name="LaButti K."/>
            <person name="Larrondo L.F."/>
            <person name="Lindquist E."/>
            <person name="Ling A."/>
            <person name="Lombard V."/>
            <person name="Lucas S."/>
            <person name="Lundell T."/>
            <person name="Martin R."/>
            <person name="McLaughlin D.J."/>
            <person name="Morgenstern I."/>
            <person name="Morin E."/>
            <person name="Murat C."/>
            <person name="Nagy L.G."/>
            <person name="Nolan M."/>
            <person name="Ohm R.A."/>
            <person name="Patyshakuliyeva A."/>
            <person name="Rokas A."/>
            <person name="Ruiz-Duenas F.J."/>
            <person name="Sabat G."/>
            <person name="Salamov A."/>
            <person name="Samejima M."/>
            <person name="Schmutz J."/>
            <person name="Slot J.C."/>
            <person name="St John F."/>
            <person name="Stenlid J."/>
            <person name="Sun H."/>
            <person name="Sun S."/>
            <person name="Syed K."/>
            <person name="Tsang A."/>
            <person name="Wiebenga A."/>
            <person name="Young D."/>
            <person name="Pisabarro A."/>
            <person name="Eastwood D.C."/>
            <person name="Martin F."/>
            <person name="Cullen D."/>
            <person name="Grigoriev I.V."/>
            <person name="Hibbett D.S."/>
        </authorList>
    </citation>
    <scope>NUCLEOTIDE SEQUENCE [LARGE SCALE GENOMIC DNA]</scope>
    <source>
        <strain evidence="1 2">DJM-731 SS1</strain>
    </source>
</reference>
<dbReference type="Proteomes" id="UP000030653">
    <property type="component" value="Unassembled WGS sequence"/>
</dbReference>
<organism evidence="1 2">
    <name type="scientific">Dacryopinax primogenitus (strain DJM 731)</name>
    <name type="common">Brown rot fungus</name>
    <dbReference type="NCBI Taxonomy" id="1858805"/>
    <lineage>
        <taxon>Eukaryota</taxon>
        <taxon>Fungi</taxon>
        <taxon>Dikarya</taxon>
        <taxon>Basidiomycota</taxon>
        <taxon>Agaricomycotina</taxon>
        <taxon>Dacrymycetes</taxon>
        <taxon>Dacrymycetales</taxon>
        <taxon>Dacrymycetaceae</taxon>
        <taxon>Dacryopinax</taxon>
    </lineage>
</organism>
<keyword evidence="2" id="KW-1185">Reference proteome</keyword>
<dbReference type="EMBL" id="JH795855">
    <property type="protein sequence ID" value="EJU06466.1"/>
    <property type="molecule type" value="Genomic_DNA"/>
</dbReference>
<evidence type="ECO:0000313" key="2">
    <source>
        <dbReference type="Proteomes" id="UP000030653"/>
    </source>
</evidence>
<evidence type="ECO:0000313" key="1">
    <source>
        <dbReference type="EMBL" id="EJU06466.1"/>
    </source>
</evidence>
<dbReference type="RefSeq" id="XP_040633360.1">
    <property type="nucleotide sequence ID" value="XM_040777077.1"/>
</dbReference>
<dbReference type="AlphaFoldDB" id="M5G8C5"/>
<protein>
    <submittedName>
        <fullName evidence="1">Uncharacterized protein</fullName>
    </submittedName>
</protein>
<dbReference type="GeneID" id="63692139"/>
<proteinExistence type="predicted"/>
<dbReference type="HOGENOM" id="CLU_2026646_0_0_1"/>